<evidence type="ECO:0000256" key="2">
    <source>
        <dbReference type="ARBA" id="ARBA00022692"/>
    </source>
</evidence>
<feature type="transmembrane region" description="Helical" evidence="5">
    <location>
        <begin position="118"/>
        <end position="134"/>
    </location>
</feature>
<dbReference type="EMBL" id="JANUGW010000002">
    <property type="protein sequence ID" value="MCS0580433.1"/>
    <property type="molecule type" value="Genomic_DNA"/>
</dbReference>
<keyword evidence="3 5" id="KW-1133">Transmembrane helix</keyword>
<feature type="transmembrane region" description="Helical" evidence="5">
    <location>
        <begin position="46"/>
        <end position="66"/>
    </location>
</feature>
<accession>A0ABT1ZKJ5</accession>
<comment type="caution">
    <text evidence="6">The sequence shown here is derived from an EMBL/GenBank/DDBJ whole genome shotgun (WGS) entry which is preliminary data.</text>
</comment>
<evidence type="ECO:0000256" key="5">
    <source>
        <dbReference type="SAM" id="Phobius"/>
    </source>
</evidence>
<feature type="transmembrane region" description="Helical" evidence="5">
    <location>
        <begin position="78"/>
        <end position="98"/>
    </location>
</feature>
<evidence type="ECO:0000313" key="6">
    <source>
        <dbReference type="EMBL" id="MCS0580433.1"/>
    </source>
</evidence>
<sequence length="151" mass="16632">MLRRWYKTLPENAVPGIDIVRLGVAVIILMHPLHGFYYYQDVAPGFGGYLSSLGYPMGGVLAWLILVTQTACSLALIVNRWVVPACLGHIVIVTFGIIHFHRPHGWYVTGPGEHGMEWGFILLVCLFGVLRAYWRPLAEAGTSGGGIRPTS</sequence>
<feature type="transmembrane region" description="Helical" evidence="5">
    <location>
        <begin position="20"/>
        <end position="40"/>
    </location>
</feature>
<keyword evidence="2 5" id="KW-0812">Transmembrane</keyword>
<dbReference type="Pfam" id="PF07681">
    <property type="entry name" value="DoxX"/>
    <property type="match status" value="1"/>
</dbReference>
<evidence type="ECO:0000313" key="7">
    <source>
        <dbReference type="Proteomes" id="UP001204151"/>
    </source>
</evidence>
<proteinExistence type="predicted"/>
<comment type="subcellular location">
    <subcellularLocation>
        <location evidence="1">Membrane</location>
        <topology evidence="1">Multi-pass membrane protein</topology>
    </subcellularLocation>
</comment>
<keyword evidence="4 5" id="KW-0472">Membrane</keyword>
<dbReference type="RefSeq" id="WP_258815104.1">
    <property type="nucleotide sequence ID" value="NZ_JANUGW010000002.1"/>
</dbReference>
<keyword evidence="7" id="KW-1185">Reference proteome</keyword>
<dbReference type="InterPro" id="IPR032808">
    <property type="entry name" value="DoxX"/>
</dbReference>
<name>A0ABT1ZKJ5_9BURK</name>
<protein>
    <submittedName>
        <fullName evidence="6">DoxX family protein</fullName>
    </submittedName>
</protein>
<evidence type="ECO:0000256" key="3">
    <source>
        <dbReference type="ARBA" id="ARBA00022989"/>
    </source>
</evidence>
<evidence type="ECO:0000256" key="4">
    <source>
        <dbReference type="ARBA" id="ARBA00023136"/>
    </source>
</evidence>
<evidence type="ECO:0000256" key="1">
    <source>
        <dbReference type="ARBA" id="ARBA00004141"/>
    </source>
</evidence>
<organism evidence="6 7">
    <name type="scientific">Massilia pinisoli</name>
    <dbReference type="NCBI Taxonomy" id="1772194"/>
    <lineage>
        <taxon>Bacteria</taxon>
        <taxon>Pseudomonadati</taxon>
        <taxon>Pseudomonadota</taxon>
        <taxon>Betaproteobacteria</taxon>
        <taxon>Burkholderiales</taxon>
        <taxon>Oxalobacteraceae</taxon>
        <taxon>Telluria group</taxon>
        <taxon>Massilia</taxon>
    </lineage>
</organism>
<gene>
    <name evidence="6" type="ORF">NX784_02415</name>
</gene>
<reference evidence="6 7" key="1">
    <citation type="submission" date="2022-08" db="EMBL/GenBank/DDBJ databases">
        <title>Reclassification of Massilia species as members of the genera Telluria, Duganella, Pseudoduganella, Mokoshia gen. nov. and Zemynaea gen. nov. using orthogonal and non-orthogonal genome-based approaches.</title>
        <authorList>
            <person name="Bowman J.P."/>
        </authorList>
    </citation>
    <scope>NUCLEOTIDE SEQUENCE [LARGE SCALE GENOMIC DNA]</scope>
    <source>
        <strain evidence="6 7">JCM 31316</strain>
    </source>
</reference>
<dbReference type="Proteomes" id="UP001204151">
    <property type="component" value="Unassembled WGS sequence"/>
</dbReference>